<proteinExistence type="predicted"/>
<feature type="domain" description="uDENN" evidence="1">
    <location>
        <begin position="8"/>
        <end position="112"/>
    </location>
</feature>
<sequence>MLNDKCQLTKFADYFVICGLDLENGLEADLYADGVTNLNIPPLDRSYKSKTLAHYPVHVSGNPFDSYGICMLSLPQGLKFRTQKHEITPRFHSFASTRDDGKRCYGFSLVFYEETKNENICTAMQTLQSMYITDNVPSKTREQSLLSEC</sequence>
<keyword evidence="3" id="KW-1185">Reference proteome</keyword>
<evidence type="ECO:0000313" key="2">
    <source>
        <dbReference type="EMBL" id="CRK94521.1"/>
    </source>
</evidence>
<dbReference type="PANTHER" id="PTHR46070">
    <property type="entry name" value="PINSTRIPE, ISOFORM A"/>
    <property type="match status" value="1"/>
</dbReference>
<dbReference type="GO" id="GO:0031267">
    <property type="term" value="F:small GTPase binding"/>
    <property type="evidence" value="ECO:0007669"/>
    <property type="project" value="InterPro"/>
</dbReference>
<name>A0A1J1I7Z3_9DIPT</name>
<dbReference type="InterPro" id="IPR005113">
    <property type="entry name" value="uDENN_dom"/>
</dbReference>
<dbReference type="PANTHER" id="PTHR46070:SF1">
    <property type="entry name" value="PINSTRIPE, ISOFORM A"/>
    <property type="match status" value="1"/>
</dbReference>
<gene>
    <name evidence="2" type="ORF">CLUMA_CG008026</name>
</gene>
<dbReference type="InterPro" id="IPR047278">
    <property type="entry name" value="DEN5A/B"/>
</dbReference>
<dbReference type="AlphaFoldDB" id="A0A1J1I7Z3"/>
<dbReference type="Proteomes" id="UP000183832">
    <property type="component" value="Unassembled WGS sequence"/>
</dbReference>
<organism evidence="2 3">
    <name type="scientific">Clunio marinus</name>
    <dbReference type="NCBI Taxonomy" id="568069"/>
    <lineage>
        <taxon>Eukaryota</taxon>
        <taxon>Metazoa</taxon>
        <taxon>Ecdysozoa</taxon>
        <taxon>Arthropoda</taxon>
        <taxon>Hexapoda</taxon>
        <taxon>Insecta</taxon>
        <taxon>Pterygota</taxon>
        <taxon>Neoptera</taxon>
        <taxon>Endopterygota</taxon>
        <taxon>Diptera</taxon>
        <taxon>Nematocera</taxon>
        <taxon>Chironomoidea</taxon>
        <taxon>Chironomidae</taxon>
        <taxon>Clunio</taxon>
    </lineage>
</organism>
<dbReference type="SMART" id="SM00800">
    <property type="entry name" value="uDENN"/>
    <property type="match status" value="1"/>
</dbReference>
<dbReference type="OrthoDB" id="6019893at2759"/>
<protein>
    <submittedName>
        <fullName evidence="2">CLUMA_CG008026, isoform A</fullName>
    </submittedName>
</protein>
<dbReference type="Pfam" id="PF03456">
    <property type="entry name" value="uDENN"/>
    <property type="match status" value="1"/>
</dbReference>
<dbReference type="GO" id="GO:0005085">
    <property type="term" value="F:guanyl-nucleotide exchange factor activity"/>
    <property type="evidence" value="ECO:0007669"/>
    <property type="project" value="InterPro"/>
</dbReference>
<accession>A0A1J1I7Z3</accession>
<reference evidence="2 3" key="1">
    <citation type="submission" date="2015-04" db="EMBL/GenBank/DDBJ databases">
        <authorList>
            <person name="Syromyatnikov M.Y."/>
            <person name="Popov V.N."/>
        </authorList>
    </citation>
    <scope>NUCLEOTIDE SEQUENCE [LARGE SCALE GENOMIC DNA]</scope>
</reference>
<dbReference type="STRING" id="568069.A0A1J1I7Z3"/>
<evidence type="ECO:0000259" key="1">
    <source>
        <dbReference type="SMART" id="SM00800"/>
    </source>
</evidence>
<dbReference type="EMBL" id="CVRI01000039">
    <property type="protein sequence ID" value="CRK94521.1"/>
    <property type="molecule type" value="Genomic_DNA"/>
</dbReference>
<evidence type="ECO:0000313" key="3">
    <source>
        <dbReference type="Proteomes" id="UP000183832"/>
    </source>
</evidence>